<dbReference type="AlphaFoldDB" id="A0AA36GX12"/>
<keyword evidence="4" id="KW-1185">Reference proteome</keyword>
<feature type="compositionally biased region" description="Basic and acidic residues" evidence="1">
    <location>
        <begin position="37"/>
        <end position="54"/>
    </location>
</feature>
<accession>A0AA36GX12</accession>
<comment type="caution">
    <text evidence="3">The sequence shown here is derived from an EMBL/GenBank/DDBJ whole genome shotgun (WGS) entry which is preliminary data.</text>
</comment>
<feature type="region of interest" description="Disordered" evidence="1">
    <location>
        <begin position="36"/>
        <end position="127"/>
    </location>
</feature>
<dbReference type="EMBL" id="CATQJL010000223">
    <property type="protein sequence ID" value="CAJ0599726.1"/>
    <property type="molecule type" value="Genomic_DNA"/>
</dbReference>
<evidence type="ECO:0000313" key="4">
    <source>
        <dbReference type="Proteomes" id="UP001176961"/>
    </source>
</evidence>
<name>A0AA36GX12_CYLNA</name>
<keyword evidence="2" id="KW-0732">Signal</keyword>
<evidence type="ECO:0000256" key="2">
    <source>
        <dbReference type="SAM" id="SignalP"/>
    </source>
</evidence>
<feature type="signal peptide" evidence="2">
    <location>
        <begin position="1"/>
        <end position="17"/>
    </location>
</feature>
<evidence type="ECO:0000256" key="1">
    <source>
        <dbReference type="SAM" id="MobiDB-lite"/>
    </source>
</evidence>
<proteinExistence type="predicted"/>
<evidence type="ECO:0000313" key="3">
    <source>
        <dbReference type="EMBL" id="CAJ0599726.1"/>
    </source>
</evidence>
<sequence length="127" mass="14297">MLSANLLFLLLPACDFATPCAGDGEGYYLASNGSCVRHTDPSDLPPNEKEDAAVTEKPTPPTSAARARRAAPAAPPVVHQTRKKRKRSVPYCKNRPNRKCRRRRLRKKRQLKRQGLFKPLPPLKRKK</sequence>
<feature type="chain" id="PRO_5041304193" evidence="2">
    <location>
        <begin position="18"/>
        <end position="127"/>
    </location>
</feature>
<feature type="compositionally biased region" description="Basic residues" evidence="1">
    <location>
        <begin position="95"/>
        <end position="112"/>
    </location>
</feature>
<reference evidence="3" key="1">
    <citation type="submission" date="2023-07" db="EMBL/GenBank/DDBJ databases">
        <authorList>
            <consortium name="CYATHOMIX"/>
        </authorList>
    </citation>
    <scope>NUCLEOTIDE SEQUENCE</scope>
    <source>
        <strain evidence="3">N/A</strain>
    </source>
</reference>
<dbReference type="Proteomes" id="UP001176961">
    <property type="component" value="Unassembled WGS sequence"/>
</dbReference>
<protein>
    <submittedName>
        <fullName evidence="3">Uncharacterized protein</fullName>
    </submittedName>
</protein>
<gene>
    <name evidence="3" type="ORF">CYNAS_LOCUS11709</name>
</gene>
<organism evidence="3 4">
    <name type="scientific">Cylicocyclus nassatus</name>
    <name type="common">Nematode worm</name>
    <dbReference type="NCBI Taxonomy" id="53992"/>
    <lineage>
        <taxon>Eukaryota</taxon>
        <taxon>Metazoa</taxon>
        <taxon>Ecdysozoa</taxon>
        <taxon>Nematoda</taxon>
        <taxon>Chromadorea</taxon>
        <taxon>Rhabditida</taxon>
        <taxon>Rhabditina</taxon>
        <taxon>Rhabditomorpha</taxon>
        <taxon>Strongyloidea</taxon>
        <taxon>Strongylidae</taxon>
        <taxon>Cylicocyclus</taxon>
    </lineage>
</organism>